<sequence>MAANCYIIGGTRVLTQCAAQLLDAGVRIEGIFSDDPAVEAWADAHAIPVLDPYGDLSATLSAQPFDYLFSMVNFRILPAAILDLPTTAAINFHDGPLPRYSGSHVPAWALYEGASRHAATWHRMTEAVDAGGVLLERWFPVRDHSTALSLTYETAEVGIELFADLVPHVVARTLPEPVDTSDRERRFYRRSARMASGGLIHAGTSAVEAVRLSKALDYGSFPNPLGVPTLVTEQGAVFTRQVRLIPREDPRTETTVLSVTTSAITLAAPDADLVLSDCTAVDGSALSGQAAAQRLGIAPGSPLPAVSAERLADIAAAQKVLRVHEPWWRARLEGLRPAPLPADDFSAAAAHYGRYELALTPGSREEAVAVVRAFLTVVAERTGEQTFDFAWSPSAARVLAEQTHGIAAARFPVRFDGDTSRSLQVKLDEAVARQGYASDLELRLGLAGRPLGSDEPSFTRVMVLDRGAGEEASAEPHTEIALLCLQDGPPTVFVRETAMGEDEALEFTEQVEDLVLTALLHGEEPHAHAQPGPHSQPEPDSEPHLATQSEAQSPEPLTARPDDSATPSAAGTVLDLFAATVADRPGATAVRSGARALDYAGLDAWADAVAARLHDQGIESGAVVGVLMERDLPLLPAMLGILRAGAAFLPMDPGYPVERLQRYVEVSQCDLIVTDTRTHALGASLGPAWSVPEPDGSAQAVPPQVTDSDLAYLLFTSGSTGNPKGVEVEHGALANFLTGIGERLGVSPDDTVLAHTTVAFDISLLELFLGLTVGATVVLASRETAGDPTRLAELTRDVTVAQATPSLWRLLLGTGWTPHPELTVLSGGEALPPATAERLHGPARALWNLYGPTEATIWASCHEVTSVGSFLPLGEPLPNMELHVLNGELQQCAAGTTGELYLSGTGLARGYAGRPDLTKDVFIVHPVTGVRLYRTGDEVRLHADGAIEWLGRGDAQVKVRGNRIEPAEIERVLEKFEGVTAAVVVAARFEGRGEPRLTAYLVGDGTPTKSRLDAFVAGSLPGYMVPDAYVDLDALPLTDNGKVARAKLPLPTRDTIIPSAPEPAATPAESVELSEPAPTGVTVEALAESIAGVFAATLDHPGFDVHANFFDLGGDSVNVTFAAVQLGRELGATVTAPSIFASGTPVKLARLLGAEGVVRLLDPETEDAITVRAPADPEPVVTVSAESNPAVSNTAVSTSAVSTSARSAPTESASAESARPADDGALAVIGMACRFPGAATPDEFWQNLVGGVSSVGHAPDGKRGWAHLWSDADDVPMAWVDGVEYFDAARFGLTDREARRMDPLQRTLLSVTAEALESCGHDHTSLGAATGVFVGVIASDFPEIVARSIGSSDPHVATGTAASMVANRLSHVFDWSGPSFAVDTACSSSLVALHQAAMHLRAGDVDAAVVGAANLVLTPTKTRSFARNGMLSPQGMCRTFDDAADGYVRGEGTGAVILKRLADAERDGDPVLAVIRGTAVNHTGGSAGFLTAPSRPAQEAVLRKALAASGRTAADIGYVEAHGTGTQLGDLIELEALHAVLGEPAGRRPVAVGSVKTNIGHLEPAAGIAGLIKTILALQAGHIPPSLNFSTPNKSFDFDGSPLFVADRPLPWGSGPRVAGISSFGFGGANAHAVVEAGPGAAPDATEPGPRLLILSAGSDEALRTLAHRLVLMLRSAYCPSLDELSEASRRRPAAAHRLACVADSVEQLEDKLQLFLAGVADIRSLHVGVASATGATQPVGAGASREALAEAARAFVAGAALPAGRRRRSGVRFPTAPHAEKYLWLEPAEQPNAEQPNAEQPNAPVRDGASGRTKSTWTEHPEAAEHLVLGKPTLPGAGYPGKVAELIGQDRFGLRDLTFRAAVEAPTTLTAERDNATVAFRDGTGALVCNAEVTGPEQVTLVPPATADGLTPVALDAMYDAFARVGLSYGAGFRTVSTLSVAPGQAMGVLRGDARTAGAVDPRLLDGAFQIALAACGAQGLYVPFTVERLTVLGRLPDTARVYARRDRDTGPDSGLLTASLVVLDGDEPVLEARGITWKRLSQAPSSQAPGDDTRNGHRAVPASSPTPAHVSNGHRPVPAPGRPAAGGLDTALAQWVAAALELDVDELETDRPLQEQGLDSMLAVSLAQDIRAKLDVEIPVTLVLEVGTVDRLAAELRDEYGVTAAPADEGSPDAGGAPGTAVPEEYPEPAAAPEPVRAVGAARVPAQVQAVEPPVTPARGDAELHDIAVIGFDGVFPNARNTDELWRVLLEGVDCLSEVPASRWDIDSYYGTEGKPGTVYLRRAGFVEGLTDFDAGFFRLSPAEAEWIDPQQRHLVQSAWRALEDAGLAGDTQRSTGVFVGASYQHYRDMVVGDVVQTAAGLGNHNAILANRVSFFLDLHGPSMTIDTLCSSSLVALHTAVRSIRDGECEQAIVAGVHLAMSPQYFQLGARLRSFSPTHALRPFDAGADGFVPGEGVVTVVVKPLGAALRDGDRVRGVIRGSAVNHGGRTSGLTVPSSAAQQEVVSAALGDAGVSVESIGLVEAHGTGTSLGDPIEVEGLTRAWRGVTGRSQFCAIGSLKGNVGHLEPAAGLAGLVKVLLALEHGVVPPSLHVVRPNDHIRFEETPFYLADRVVGWPRGEEPRRAAVSAFGMGGVNAHVIVEEPPVLPVRETLAQDSHVVRVSAADETALRALAGAYADALGGGSGDELGDFAFTANTGRAGHRYGVAVQGADARELAAGLNDVVTGRRAVSRKGGKAQPSAFMFTGQGSQYLGMGRGLYAVEPVFRAALDECAGLLAGHVDVPLLELLFGDVPGRLDRTRYAQPAIVSVQVGLVRWLESVGVRPDAVVGHSLGELTAAWVAGVVDLADLLRLTAVRGRLMESQPGEGAMAVVHADAEAVLAALTGHPGVEIAAFNAPRVVTITGPADAVSRFCRESGLRSQPLVVSHAFHSAAMEGAIAPFVEAVADTARSAPVIPFASTVTGGWHTALTATDPGYWGRAIREPVRFSQAVAALGEVGPAVVWEIGSQPQLTSLARASWGETEPVWISTLRRDRTDQVQLHNAVADHYNHTRTDLDWAGLHQGKGRRTTTIPTYPFNRQDLAAPPARRSRNEPSALSHPLFDRHYEHRSEGQ</sequence>
<keyword evidence="2" id="KW-1185">Reference proteome</keyword>
<protein>
    <submittedName>
        <fullName evidence="1">Amino acid adenylation domain-containing protein</fullName>
    </submittedName>
</protein>
<evidence type="ECO:0000313" key="2">
    <source>
        <dbReference type="Proteomes" id="UP001375539"/>
    </source>
</evidence>
<evidence type="ECO:0000313" key="1">
    <source>
        <dbReference type="EMBL" id="MEJ8660364.1"/>
    </source>
</evidence>
<proteinExistence type="predicted"/>
<name>A0ACC6QPS7_9ACTN</name>
<accession>A0ACC6QPS7</accession>
<organism evidence="1 2">
    <name type="scientific">Streptomyces pratisoli</name>
    <dbReference type="NCBI Taxonomy" id="3139917"/>
    <lineage>
        <taxon>Bacteria</taxon>
        <taxon>Bacillati</taxon>
        <taxon>Actinomycetota</taxon>
        <taxon>Actinomycetes</taxon>
        <taxon>Kitasatosporales</taxon>
        <taxon>Streptomycetaceae</taxon>
        <taxon>Streptomyces</taxon>
    </lineage>
</organism>
<comment type="caution">
    <text evidence="1">The sequence shown here is derived from an EMBL/GenBank/DDBJ whole genome shotgun (WGS) entry which is preliminary data.</text>
</comment>
<reference evidence="1" key="1">
    <citation type="submission" date="2024-03" db="EMBL/GenBank/DDBJ databases">
        <title>Novel Streptomyces species of biotechnological and ecological value are a feature of Machair soil.</title>
        <authorList>
            <person name="Prole J.R."/>
            <person name="Goodfellow M."/>
            <person name="Allenby N."/>
            <person name="Ward A.C."/>
        </authorList>
    </citation>
    <scope>NUCLEOTIDE SEQUENCE</scope>
    <source>
        <strain evidence="1">MS1.AVA.4</strain>
    </source>
</reference>
<gene>
    <name evidence="1" type="ORF">WKI58_28245</name>
</gene>
<dbReference type="Proteomes" id="UP001375539">
    <property type="component" value="Unassembled WGS sequence"/>
</dbReference>
<dbReference type="EMBL" id="JBBKAI010000002">
    <property type="protein sequence ID" value="MEJ8660364.1"/>
    <property type="molecule type" value="Genomic_DNA"/>
</dbReference>